<comment type="caution">
    <text evidence="1">The sequence shown here is derived from an EMBL/GenBank/DDBJ whole genome shotgun (WGS) entry which is preliminary data.</text>
</comment>
<reference evidence="1" key="1">
    <citation type="journal article" date="2023" name="Insect Mol. Biol.">
        <title>Genome sequencing provides insights into the evolution of gene families encoding plant cell wall-degrading enzymes in longhorned beetles.</title>
        <authorList>
            <person name="Shin N.R."/>
            <person name="Okamura Y."/>
            <person name="Kirsch R."/>
            <person name="Pauchet Y."/>
        </authorList>
    </citation>
    <scope>NUCLEOTIDE SEQUENCE</scope>
    <source>
        <strain evidence="1">AMC_N1</strain>
    </source>
</reference>
<dbReference type="PANTHER" id="PTHR21301:SF11">
    <property type="entry name" value="GIY-YIG DOMAIN-CONTAINING PROTEIN"/>
    <property type="match status" value="1"/>
</dbReference>
<protein>
    <recommendedName>
        <fullName evidence="3">Reverse transcriptase domain-containing protein</fullName>
    </recommendedName>
</protein>
<proteinExistence type="predicted"/>
<name>A0AAV8XSE3_9CUCU</name>
<evidence type="ECO:0000313" key="2">
    <source>
        <dbReference type="Proteomes" id="UP001162162"/>
    </source>
</evidence>
<dbReference type="Proteomes" id="UP001162162">
    <property type="component" value="Unassembled WGS sequence"/>
</dbReference>
<sequence length="100" mass="11800">MEAFEEQAIRGSEKKPKCWLRYVDDTFIIWPPGIYSLTVFFDYLNTLHSNIKFTMETEKYGVLPFLEVLVKRTNNIKLAQGAYRKKTHTDRYLNAASHHN</sequence>
<dbReference type="EMBL" id="JAPWTK010000369">
    <property type="protein sequence ID" value="KAJ8941479.1"/>
    <property type="molecule type" value="Genomic_DNA"/>
</dbReference>
<evidence type="ECO:0008006" key="3">
    <source>
        <dbReference type="Google" id="ProtNLM"/>
    </source>
</evidence>
<dbReference type="AlphaFoldDB" id="A0AAV8XSE3"/>
<dbReference type="PANTHER" id="PTHR21301">
    <property type="entry name" value="REVERSE TRANSCRIPTASE"/>
    <property type="match status" value="1"/>
</dbReference>
<evidence type="ECO:0000313" key="1">
    <source>
        <dbReference type="EMBL" id="KAJ8941479.1"/>
    </source>
</evidence>
<accession>A0AAV8XSE3</accession>
<organism evidence="1 2">
    <name type="scientific">Aromia moschata</name>
    <dbReference type="NCBI Taxonomy" id="1265417"/>
    <lineage>
        <taxon>Eukaryota</taxon>
        <taxon>Metazoa</taxon>
        <taxon>Ecdysozoa</taxon>
        <taxon>Arthropoda</taxon>
        <taxon>Hexapoda</taxon>
        <taxon>Insecta</taxon>
        <taxon>Pterygota</taxon>
        <taxon>Neoptera</taxon>
        <taxon>Endopterygota</taxon>
        <taxon>Coleoptera</taxon>
        <taxon>Polyphaga</taxon>
        <taxon>Cucujiformia</taxon>
        <taxon>Chrysomeloidea</taxon>
        <taxon>Cerambycidae</taxon>
        <taxon>Cerambycinae</taxon>
        <taxon>Callichromatini</taxon>
        <taxon>Aromia</taxon>
    </lineage>
</organism>
<keyword evidence="2" id="KW-1185">Reference proteome</keyword>
<gene>
    <name evidence="1" type="ORF">NQ318_017864</name>
</gene>